<protein>
    <submittedName>
        <fullName evidence="1">Uncharacterized protein</fullName>
    </submittedName>
</protein>
<dbReference type="EMBL" id="CP000050">
    <property type="protein sequence ID" value="AAY51303.1"/>
    <property type="molecule type" value="Genomic_DNA"/>
</dbReference>
<dbReference type="AlphaFoldDB" id="A0A0H2XCT1"/>
<name>A0A0H2XCT1_XANC8</name>
<dbReference type="Proteomes" id="UP000000420">
    <property type="component" value="Chromosome"/>
</dbReference>
<dbReference type="HOGENOM" id="CLU_181634_0_0_6"/>
<proteinExistence type="predicted"/>
<reference evidence="1 2" key="1">
    <citation type="journal article" date="2005" name="Genome Res.">
        <title>Comparative and functional genomic analyses of the pathogenicity of phytopathogen Xanthomonas campestris pv. campestris.</title>
        <authorList>
            <person name="Qian W."/>
            <person name="Jia Y."/>
            <person name="Ren S.X."/>
            <person name="He Y.Q."/>
            <person name="Feng J.X."/>
            <person name="Lu L.F."/>
            <person name="Sun Q."/>
            <person name="Ying G."/>
            <person name="Tang D.J."/>
            <person name="Tang H."/>
            <person name="Wu W."/>
            <person name="Hao P."/>
            <person name="Wang L."/>
            <person name="Jiang B.L."/>
            <person name="Zeng S."/>
            <person name="Gu W.Y."/>
            <person name="Lu G."/>
            <person name="Rong L."/>
            <person name="Tian Y."/>
            <person name="Yao Z."/>
            <person name="Fu G."/>
            <person name="Chen B."/>
            <person name="Fang R."/>
            <person name="Qiang B."/>
            <person name="Chen Z."/>
            <person name="Zhao G.P."/>
            <person name="Tang J.L."/>
            <person name="He C."/>
        </authorList>
    </citation>
    <scope>NUCLEOTIDE SEQUENCE [LARGE SCALE GENOMIC DNA]</scope>
    <source>
        <strain evidence="1 2">8004</strain>
    </source>
</reference>
<evidence type="ECO:0000313" key="1">
    <source>
        <dbReference type="EMBL" id="AAY51303.1"/>
    </source>
</evidence>
<sequence length="75" mass="7880">MFPHRSAMSPIKQHAHQLIDALPEAAGWDDLARAVDGARFEAAVHAGMAAADQGQIASPAQVTAMFARWGVDVAA</sequence>
<organism evidence="1 2">
    <name type="scientific">Xanthomonas campestris pv. campestris (strain 8004)</name>
    <dbReference type="NCBI Taxonomy" id="314565"/>
    <lineage>
        <taxon>Bacteria</taxon>
        <taxon>Pseudomonadati</taxon>
        <taxon>Pseudomonadota</taxon>
        <taxon>Gammaproteobacteria</taxon>
        <taxon>Lysobacterales</taxon>
        <taxon>Lysobacteraceae</taxon>
        <taxon>Xanthomonas</taxon>
    </lineage>
</organism>
<accession>A0A0H2XCT1</accession>
<dbReference type="KEGG" id="xcb:XC_4265"/>
<evidence type="ECO:0000313" key="2">
    <source>
        <dbReference type="Proteomes" id="UP000000420"/>
    </source>
</evidence>
<gene>
    <name evidence="1" type="ordered locus">XC_4265</name>
</gene>